<protein>
    <submittedName>
        <fullName evidence="1">Uncharacterized protein</fullName>
    </submittedName>
</protein>
<dbReference type="Proteomes" id="UP000054721">
    <property type="component" value="Unassembled WGS sequence"/>
</dbReference>
<evidence type="ECO:0000313" key="2">
    <source>
        <dbReference type="Proteomes" id="UP000054721"/>
    </source>
</evidence>
<accession>A0A0V1KIR0</accession>
<comment type="caution">
    <text evidence="1">The sequence shown here is derived from an EMBL/GenBank/DDBJ whole genome shotgun (WGS) entry which is preliminary data.</text>
</comment>
<gene>
    <name evidence="1" type="ORF">T02_4467</name>
</gene>
<keyword evidence="2" id="KW-1185">Reference proteome</keyword>
<reference evidence="1 2" key="1">
    <citation type="submission" date="2015-05" db="EMBL/GenBank/DDBJ databases">
        <title>Evolution of Trichinella species and genotypes.</title>
        <authorList>
            <person name="Korhonen P.K."/>
            <person name="Edoardo P."/>
            <person name="Giuseppe L.R."/>
            <person name="Gasser R.B."/>
        </authorList>
    </citation>
    <scope>NUCLEOTIDE SEQUENCE [LARGE SCALE GENOMIC DNA]</scope>
    <source>
        <strain evidence="1">ISS10</strain>
    </source>
</reference>
<evidence type="ECO:0000313" key="1">
    <source>
        <dbReference type="EMBL" id="KRZ47095.1"/>
    </source>
</evidence>
<organism evidence="1 2">
    <name type="scientific">Trichinella nativa</name>
    <dbReference type="NCBI Taxonomy" id="6335"/>
    <lineage>
        <taxon>Eukaryota</taxon>
        <taxon>Metazoa</taxon>
        <taxon>Ecdysozoa</taxon>
        <taxon>Nematoda</taxon>
        <taxon>Enoplea</taxon>
        <taxon>Dorylaimia</taxon>
        <taxon>Trichinellida</taxon>
        <taxon>Trichinellidae</taxon>
        <taxon>Trichinella</taxon>
    </lineage>
</organism>
<dbReference type="EMBL" id="JYDW01001410">
    <property type="protein sequence ID" value="KRZ47095.1"/>
    <property type="molecule type" value="Genomic_DNA"/>
</dbReference>
<sequence length="34" mass="4104">MGLSDPSLIRATVHYFHRSCRQNYYSKHLIHRES</sequence>
<proteinExistence type="predicted"/>
<dbReference type="AlphaFoldDB" id="A0A0V1KIR0"/>
<name>A0A0V1KIR0_9BILA</name>